<dbReference type="EMBL" id="CP097332">
    <property type="protein sequence ID" value="UQX89332.1"/>
    <property type="molecule type" value="Genomic_DNA"/>
</dbReference>
<dbReference type="Proteomes" id="UP001056336">
    <property type="component" value="Chromosome"/>
</dbReference>
<dbReference type="InterPro" id="IPR032466">
    <property type="entry name" value="Metal_Hydrolase"/>
</dbReference>
<name>A0ABY4R1I2_9ACTN</name>
<reference evidence="3" key="1">
    <citation type="journal article" date="2018" name="Int. J. Syst. Evol. Microbiol.">
        <title>Jatrophihabitans telluris sp. nov., isolated from sediment soil of lava forest wetlands and the emended description of the genus Jatrophihabitans.</title>
        <authorList>
            <person name="Lee K.C."/>
            <person name="Suh M.K."/>
            <person name="Eom M.K."/>
            <person name="Kim K.K."/>
            <person name="Kim J.S."/>
            <person name="Kim D.S."/>
            <person name="Ko S.H."/>
            <person name="Shin Y.K."/>
            <person name="Lee J.S."/>
        </authorList>
    </citation>
    <scope>NUCLEOTIDE SEQUENCE</scope>
    <source>
        <strain evidence="3">N237</strain>
    </source>
</reference>
<reference evidence="3" key="2">
    <citation type="submission" date="2022-05" db="EMBL/GenBank/DDBJ databases">
        <authorList>
            <person name="Kim J.-S."/>
            <person name="Lee K."/>
            <person name="Suh M."/>
            <person name="Eom M."/>
            <person name="Kim J.-S."/>
            <person name="Kim D.-S."/>
            <person name="Ko S.-H."/>
            <person name="Shin Y."/>
            <person name="Lee J.-S."/>
        </authorList>
    </citation>
    <scope>NUCLEOTIDE SEQUENCE</scope>
    <source>
        <strain evidence="3">N237</strain>
    </source>
</reference>
<evidence type="ECO:0000313" key="4">
    <source>
        <dbReference type="Proteomes" id="UP001056336"/>
    </source>
</evidence>
<accession>A0ABY4R1I2</accession>
<evidence type="ECO:0000256" key="2">
    <source>
        <dbReference type="ARBA" id="ARBA00022801"/>
    </source>
</evidence>
<dbReference type="RefSeq" id="WP_249773228.1">
    <property type="nucleotide sequence ID" value="NZ_CP097332.1"/>
</dbReference>
<sequence length="287" mass="31062">MAKSSSSADRDLPPPLPRRLDATVFDAHCHVDAMAHRAGVARRDQGAPREYLDTVLDQAGAVGVTRIVNVGCEVGEWASTMASLEHPDVFGAIAVHPTEVAGLTDAHYAELEELLQHPKIVAVGETGLDYYWDRTSPQDQQLHFRKHLELAKRVGKPVMIHDRDAHDDVLRILDEEGPPPAGVVFHAFSGDAAMARHCVAAGYVLSFPGVLTFGNAPGLREAAALTPLEQMLVETDAPFLTPHPYRGRPNAPYLIPHVIRQVAELKEVSESVVCATISGTGARIFGI</sequence>
<dbReference type="Gene3D" id="3.20.20.140">
    <property type="entry name" value="Metal-dependent hydrolases"/>
    <property type="match status" value="1"/>
</dbReference>
<keyword evidence="1" id="KW-0479">Metal-binding</keyword>
<proteinExistence type="predicted"/>
<dbReference type="SUPFAM" id="SSF51556">
    <property type="entry name" value="Metallo-dependent hydrolases"/>
    <property type="match status" value="1"/>
</dbReference>
<gene>
    <name evidence="3" type="ORF">M6D93_04830</name>
</gene>
<evidence type="ECO:0000256" key="1">
    <source>
        <dbReference type="ARBA" id="ARBA00022723"/>
    </source>
</evidence>
<dbReference type="PANTHER" id="PTHR46124">
    <property type="entry name" value="D-AMINOACYL-TRNA DEACYLASE"/>
    <property type="match status" value="1"/>
</dbReference>
<dbReference type="Pfam" id="PF01026">
    <property type="entry name" value="TatD_DNase"/>
    <property type="match status" value="1"/>
</dbReference>
<dbReference type="GO" id="GO:0016787">
    <property type="term" value="F:hydrolase activity"/>
    <property type="evidence" value="ECO:0007669"/>
    <property type="project" value="UniProtKB-KW"/>
</dbReference>
<keyword evidence="4" id="KW-1185">Reference proteome</keyword>
<protein>
    <submittedName>
        <fullName evidence="3">TatD family hydrolase</fullName>
    </submittedName>
</protein>
<dbReference type="InterPro" id="IPR018228">
    <property type="entry name" value="DNase_TatD-rel_CS"/>
</dbReference>
<dbReference type="InterPro" id="IPR015991">
    <property type="entry name" value="TatD/YcfH-like"/>
</dbReference>
<dbReference type="PIRSF" id="PIRSF005902">
    <property type="entry name" value="DNase_TatD"/>
    <property type="match status" value="1"/>
</dbReference>
<keyword evidence="2 3" id="KW-0378">Hydrolase</keyword>
<evidence type="ECO:0000313" key="3">
    <source>
        <dbReference type="EMBL" id="UQX89332.1"/>
    </source>
</evidence>
<dbReference type="NCBIfam" id="TIGR00010">
    <property type="entry name" value="YchF/TatD family DNA exonuclease"/>
    <property type="match status" value="1"/>
</dbReference>
<dbReference type="PROSITE" id="PS01090">
    <property type="entry name" value="TATD_2"/>
    <property type="match status" value="1"/>
</dbReference>
<dbReference type="PANTHER" id="PTHR46124:SF2">
    <property type="entry name" value="D-AMINOACYL-TRNA DEACYLASE"/>
    <property type="match status" value="1"/>
</dbReference>
<organism evidence="3 4">
    <name type="scientific">Jatrophihabitans telluris</name>
    <dbReference type="NCBI Taxonomy" id="2038343"/>
    <lineage>
        <taxon>Bacteria</taxon>
        <taxon>Bacillati</taxon>
        <taxon>Actinomycetota</taxon>
        <taxon>Actinomycetes</taxon>
        <taxon>Jatrophihabitantales</taxon>
        <taxon>Jatrophihabitantaceae</taxon>
        <taxon>Jatrophihabitans</taxon>
    </lineage>
</organism>
<dbReference type="InterPro" id="IPR001130">
    <property type="entry name" value="TatD-like"/>
</dbReference>
<dbReference type="CDD" id="cd01310">
    <property type="entry name" value="TatD_DNAse"/>
    <property type="match status" value="1"/>
</dbReference>